<dbReference type="PANTHER" id="PTHR30471:SF3">
    <property type="entry name" value="UPF0758 PROTEIN YEES-RELATED"/>
    <property type="match status" value="1"/>
</dbReference>
<dbReference type="NCBIfam" id="TIGR00608">
    <property type="entry name" value="radc"/>
    <property type="match status" value="1"/>
</dbReference>
<evidence type="ECO:0000313" key="9">
    <source>
        <dbReference type="Proteomes" id="UP001365846"/>
    </source>
</evidence>
<dbReference type="InterPro" id="IPR001405">
    <property type="entry name" value="UPF0758"/>
</dbReference>
<organism evidence="8 9">
    <name type="scientific">Variovorax ureilyticus</name>
    <dbReference type="NCBI Taxonomy" id="1836198"/>
    <lineage>
        <taxon>Bacteria</taxon>
        <taxon>Pseudomonadati</taxon>
        <taxon>Pseudomonadota</taxon>
        <taxon>Betaproteobacteria</taxon>
        <taxon>Burkholderiales</taxon>
        <taxon>Comamonadaceae</taxon>
        <taxon>Variovorax</taxon>
    </lineage>
</organism>
<name>A0ABU8VL29_9BURK</name>
<dbReference type="NCBIfam" id="NF000642">
    <property type="entry name" value="PRK00024.1"/>
    <property type="match status" value="1"/>
</dbReference>
<dbReference type="SUPFAM" id="SSF47781">
    <property type="entry name" value="RuvA domain 2-like"/>
    <property type="match status" value="1"/>
</dbReference>
<reference evidence="8 9" key="1">
    <citation type="submission" date="2024-03" db="EMBL/GenBank/DDBJ databases">
        <title>Novel species of the genus Variovorax.</title>
        <authorList>
            <person name="Liu Q."/>
            <person name="Xin Y.-H."/>
        </authorList>
    </citation>
    <scope>NUCLEOTIDE SEQUENCE [LARGE SCALE GENOMIC DNA]</scope>
    <source>
        <strain evidence="8 9">KACC 18899</strain>
    </source>
</reference>
<accession>A0ABU8VL29</accession>
<dbReference type="CDD" id="cd08071">
    <property type="entry name" value="MPN_DUF2466"/>
    <property type="match status" value="1"/>
</dbReference>
<evidence type="ECO:0000259" key="7">
    <source>
        <dbReference type="PROSITE" id="PS50249"/>
    </source>
</evidence>
<evidence type="ECO:0000256" key="4">
    <source>
        <dbReference type="ARBA" id="ARBA00022833"/>
    </source>
</evidence>
<evidence type="ECO:0000256" key="5">
    <source>
        <dbReference type="ARBA" id="ARBA00023049"/>
    </source>
</evidence>
<dbReference type="InterPro" id="IPR020891">
    <property type="entry name" value="UPF0758_CS"/>
</dbReference>
<dbReference type="RefSeq" id="WP_340358951.1">
    <property type="nucleotide sequence ID" value="NZ_JBBKZU010000010.1"/>
</dbReference>
<comment type="similarity">
    <text evidence="6">Belongs to the UPF0758 family.</text>
</comment>
<feature type="domain" description="MPN" evidence="7">
    <location>
        <begin position="103"/>
        <end position="225"/>
    </location>
</feature>
<dbReference type="Pfam" id="PF04002">
    <property type="entry name" value="RadC"/>
    <property type="match status" value="1"/>
</dbReference>
<dbReference type="InterPro" id="IPR025657">
    <property type="entry name" value="RadC_JAB"/>
</dbReference>
<sequence length="225" mass="24324">MSFKDLIEGSRPREKLMEFGAGALADAELVALLLRTGIRGKNVLQLAQELLDAFGGISGLLHAGPGDLKRIKGLGGTAKRAELAAVLELARRAMAEGLKESPIFDTPDAVKQYLQLHLSARPHEVFAALFLDARHRLIAMEELFRGTLTQTSVYPREVVARSLHHGAAAVVLAHNHPSGCTEPSRADELLTQTLRNALATVDVRVLDHMVVGRGHTLSMAEHGLI</sequence>
<dbReference type="InterPro" id="IPR037518">
    <property type="entry name" value="MPN"/>
</dbReference>
<proteinExistence type="inferred from homology"/>
<dbReference type="Pfam" id="PF20582">
    <property type="entry name" value="UPF0758_N"/>
    <property type="match status" value="1"/>
</dbReference>
<keyword evidence="2" id="KW-0479">Metal-binding</keyword>
<evidence type="ECO:0000313" key="8">
    <source>
        <dbReference type="EMBL" id="MEJ8813710.1"/>
    </source>
</evidence>
<keyword evidence="9" id="KW-1185">Reference proteome</keyword>
<dbReference type="EMBL" id="JBBKZU010000010">
    <property type="protein sequence ID" value="MEJ8813710.1"/>
    <property type="molecule type" value="Genomic_DNA"/>
</dbReference>
<dbReference type="InterPro" id="IPR010994">
    <property type="entry name" value="RuvA_2-like"/>
</dbReference>
<dbReference type="PANTHER" id="PTHR30471">
    <property type="entry name" value="DNA REPAIR PROTEIN RADC"/>
    <property type="match status" value="1"/>
</dbReference>
<keyword evidence="4" id="KW-0862">Zinc</keyword>
<evidence type="ECO:0000256" key="1">
    <source>
        <dbReference type="ARBA" id="ARBA00022670"/>
    </source>
</evidence>
<evidence type="ECO:0000256" key="3">
    <source>
        <dbReference type="ARBA" id="ARBA00022801"/>
    </source>
</evidence>
<evidence type="ECO:0000256" key="2">
    <source>
        <dbReference type="ARBA" id="ARBA00022723"/>
    </source>
</evidence>
<dbReference type="Gene3D" id="3.40.140.10">
    <property type="entry name" value="Cytidine Deaminase, domain 2"/>
    <property type="match status" value="1"/>
</dbReference>
<keyword evidence="5" id="KW-0482">Metalloprotease</keyword>
<dbReference type="PROSITE" id="PS50249">
    <property type="entry name" value="MPN"/>
    <property type="match status" value="1"/>
</dbReference>
<dbReference type="InterPro" id="IPR046778">
    <property type="entry name" value="UPF0758_N"/>
</dbReference>
<comment type="caution">
    <text evidence="8">The sequence shown here is derived from an EMBL/GenBank/DDBJ whole genome shotgun (WGS) entry which is preliminary data.</text>
</comment>
<keyword evidence="3" id="KW-0378">Hydrolase</keyword>
<dbReference type="PROSITE" id="PS01302">
    <property type="entry name" value="UPF0758"/>
    <property type="match status" value="1"/>
</dbReference>
<keyword evidence="1" id="KW-0645">Protease</keyword>
<dbReference type="Proteomes" id="UP001365846">
    <property type="component" value="Unassembled WGS sequence"/>
</dbReference>
<evidence type="ECO:0000256" key="6">
    <source>
        <dbReference type="RuleBase" id="RU003797"/>
    </source>
</evidence>
<gene>
    <name evidence="8" type="primary">radC</name>
    <name evidence="8" type="ORF">WKW77_21670</name>
</gene>
<protein>
    <submittedName>
        <fullName evidence="8">DNA repair protein RadC</fullName>
    </submittedName>
</protein>